<dbReference type="Gene3D" id="1.20.1070.10">
    <property type="entry name" value="Rhodopsin 7-helix transmembrane proteins"/>
    <property type="match status" value="1"/>
</dbReference>
<evidence type="ECO:0000256" key="3">
    <source>
        <dbReference type="ARBA" id="ARBA00022989"/>
    </source>
</evidence>
<evidence type="ECO:0000256" key="4">
    <source>
        <dbReference type="ARBA" id="ARBA00023136"/>
    </source>
</evidence>
<feature type="transmembrane region" description="Helical" evidence="6">
    <location>
        <begin position="241"/>
        <end position="262"/>
    </location>
</feature>
<dbReference type="InterPro" id="IPR000276">
    <property type="entry name" value="GPCR_Rhodpsn"/>
</dbReference>
<dbReference type="EMBL" id="CALNXI010000893">
    <property type="protein sequence ID" value="CAH3145541.1"/>
    <property type="molecule type" value="Genomic_DNA"/>
</dbReference>
<dbReference type="Proteomes" id="UP001159427">
    <property type="component" value="Unassembled WGS sequence"/>
</dbReference>
<dbReference type="PROSITE" id="PS00237">
    <property type="entry name" value="G_PROTEIN_RECEP_F1_1"/>
    <property type="match status" value="1"/>
</dbReference>
<dbReference type="Pfam" id="PF00001">
    <property type="entry name" value="7tm_1"/>
    <property type="match status" value="1"/>
</dbReference>
<evidence type="ECO:0000256" key="1">
    <source>
        <dbReference type="ARBA" id="ARBA00004370"/>
    </source>
</evidence>
<keyword evidence="5" id="KW-0675">Receptor</keyword>
<dbReference type="CDD" id="cd00637">
    <property type="entry name" value="7tm_classA_rhodopsin-like"/>
    <property type="match status" value="1"/>
</dbReference>
<sequence length="360" mass="41562">MLQAKWIEVSNEVMHMVYNRELSQRLLFAAVAILSLAGNLFFIVLIVRYRKLTKNAYHVVLLNLAFTDMMTGFFLFLTPVYIIGEQPKLTGQNIGSAVFCYIIANQFLVFTFGIVSLYTVTLLAVERWFAVFRPLRYKTTFRPHRVQKYLVIIWLSSFAANSTHLLETKFLLHSKNETQRCVFRGIAGNESRAIIGVVEICFKFFTPALILLVTFSRLYHFMRDSSVLSTTRRSHVVMTRVTHMAAITSFAMVFCWFPNQLFYLLFKFNLVELNTGWHRATVILSTVILCMFNSCLNPCIFLLSNKFYRQKANKMLPDCRGLRKRGKTSLAEKTNVTESVVCVKFIKTQTMGEEGVEMLE</sequence>
<dbReference type="PRINTS" id="PR00237">
    <property type="entry name" value="GPCRRHODOPSN"/>
</dbReference>
<feature type="transmembrane region" description="Helical" evidence="6">
    <location>
        <begin position="193"/>
        <end position="220"/>
    </location>
</feature>
<feature type="domain" description="G-protein coupled receptors family 1 profile" evidence="7">
    <location>
        <begin position="38"/>
        <end position="301"/>
    </location>
</feature>
<comment type="subcellular location">
    <subcellularLocation>
        <location evidence="1">Membrane</location>
    </subcellularLocation>
</comment>
<dbReference type="PROSITE" id="PS50262">
    <property type="entry name" value="G_PROTEIN_RECEP_F1_2"/>
    <property type="match status" value="1"/>
</dbReference>
<accession>A0ABN8PK01</accession>
<dbReference type="PANTHER" id="PTHR45698:SF1">
    <property type="entry name" value="TRACE AMINE-ASSOCIATED RECEPTOR 13C-LIKE"/>
    <property type="match status" value="1"/>
</dbReference>
<feature type="transmembrane region" description="Helical" evidence="6">
    <location>
        <begin position="59"/>
        <end position="82"/>
    </location>
</feature>
<dbReference type="PANTHER" id="PTHR45698">
    <property type="entry name" value="TRACE AMINE-ASSOCIATED RECEPTOR 19N-RELATED"/>
    <property type="match status" value="1"/>
</dbReference>
<evidence type="ECO:0000313" key="9">
    <source>
        <dbReference type="Proteomes" id="UP001159427"/>
    </source>
</evidence>
<feature type="transmembrane region" description="Helical" evidence="6">
    <location>
        <begin position="282"/>
        <end position="304"/>
    </location>
</feature>
<comment type="similarity">
    <text evidence="5">Belongs to the G-protein coupled receptor 1 family.</text>
</comment>
<keyword evidence="2 5" id="KW-0812">Transmembrane</keyword>
<gene>
    <name evidence="8" type="ORF">PEVE_00043526</name>
</gene>
<name>A0ABN8PK01_9CNID</name>
<dbReference type="SUPFAM" id="SSF81321">
    <property type="entry name" value="Family A G protein-coupled receptor-like"/>
    <property type="match status" value="1"/>
</dbReference>
<evidence type="ECO:0000313" key="8">
    <source>
        <dbReference type="EMBL" id="CAH3145541.1"/>
    </source>
</evidence>
<keyword evidence="5" id="KW-0807">Transducer</keyword>
<dbReference type="InterPro" id="IPR017452">
    <property type="entry name" value="GPCR_Rhodpsn_7TM"/>
</dbReference>
<evidence type="ECO:0000256" key="6">
    <source>
        <dbReference type="SAM" id="Phobius"/>
    </source>
</evidence>
<reference evidence="8 9" key="1">
    <citation type="submission" date="2022-05" db="EMBL/GenBank/DDBJ databases">
        <authorList>
            <consortium name="Genoscope - CEA"/>
            <person name="William W."/>
        </authorList>
    </citation>
    <scope>NUCLEOTIDE SEQUENCE [LARGE SCALE GENOMIC DNA]</scope>
</reference>
<feature type="transmembrane region" description="Helical" evidence="6">
    <location>
        <begin position="26"/>
        <end position="47"/>
    </location>
</feature>
<keyword evidence="4 6" id="KW-0472">Membrane</keyword>
<proteinExistence type="inferred from homology"/>
<organism evidence="8 9">
    <name type="scientific">Porites evermanni</name>
    <dbReference type="NCBI Taxonomy" id="104178"/>
    <lineage>
        <taxon>Eukaryota</taxon>
        <taxon>Metazoa</taxon>
        <taxon>Cnidaria</taxon>
        <taxon>Anthozoa</taxon>
        <taxon>Hexacorallia</taxon>
        <taxon>Scleractinia</taxon>
        <taxon>Fungiina</taxon>
        <taxon>Poritidae</taxon>
        <taxon>Porites</taxon>
    </lineage>
</organism>
<feature type="transmembrane region" description="Helical" evidence="6">
    <location>
        <begin position="94"/>
        <end position="125"/>
    </location>
</feature>
<comment type="caution">
    <text evidence="8">The sequence shown here is derived from an EMBL/GenBank/DDBJ whole genome shotgun (WGS) entry which is preliminary data.</text>
</comment>
<evidence type="ECO:0000259" key="7">
    <source>
        <dbReference type="PROSITE" id="PS50262"/>
    </source>
</evidence>
<evidence type="ECO:0000256" key="2">
    <source>
        <dbReference type="ARBA" id="ARBA00022692"/>
    </source>
</evidence>
<feature type="transmembrane region" description="Helical" evidence="6">
    <location>
        <begin position="146"/>
        <end position="166"/>
    </location>
</feature>
<keyword evidence="9" id="KW-1185">Reference proteome</keyword>
<keyword evidence="3 6" id="KW-1133">Transmembrane helix</keyword>
<evidence type="ECO:0000256" key="5">
    <source>
        <dbReference type="RuleBase" id="RU000688"/>
    </source>
</evidence>
<keyword evidence="5" id="KW-0297">G-protein coupled receptor</keyword>
<protein>
    <recommendedName>
        <fullName evidence="7">G-protein coupled receptors family 1 profile domain-containing protein</fullName>
    </recommendedName>
</protein>